<comment type="function">
    <text evidence="1 6">Modulates RecA activity.</text>
</comment>
<keyword evidence="5 6" id="KW-0963">Cytoplasm</keyword>
<evidence type="ECO:0000313" key="12">
    <source>
        <dbReference type="Proteomes" id="UP000245021"/>
    </source>
</evidence>
<reference evidence="11 12" key="1">
    <citation type="journal article" date="2018" name="Genome Announc.">
        <title>Draft Genome Sequence of Lactococcus sp. Strain NtB2 (JCM 32569), Isolated from the Gut of the Higher Termite Nasutitermes takasagoensis.</title>
        <authorList>
            <person name="Noda S."/>
            <person name="Aihara C."/>
            <person name="Yuki M."/>
            <person name="Ohkuma M."/>
        </authorList>
    </citation>
    <scope>NUCLEOTIDE SEQUENCE [LARGE SCALE GENOMIC DNA]</scope>
    <source>
        <strain evidence="11 12">NtB2</strain>
    </source>
</reference>
<dbReference type="EMBL" id="BFFO01000001">
    <property type="protein sequence ID" value="GBG96161.1"/>
    <property type="molecule type" value="Genomic_DNA"/>
</dbReference>
<evidence type="ECO:0000259" key="10">
    <source>
        <dbReference type="Pfam" id="PF21982"/>
    </source>
</evidence>
<keyword evidence="7" id="KW-0175">Coiled coil</keyword>
<evidence type="ECO:0000256" key="2">
    <source>
        <dbReference type="ARBA" id="ARBA00004496"/>
    </source>
</evidence>
<dbReference type="InterPro" id="IPR053924">
    <property type="entry name" value="RecX_HTH_2nd"/>
</dbReference>
<protein>
    <recommendedName>
        <fullName evidence="4 6">Regulatory protein RecX</fullName>
    </recommendedName>
</protein>
<dbReference type="HAMAP" id="MF_01114">
    <property type="entry name" value="RecX"/>
    <property type="match status" value="1"/>
</dbReference>
<dbReference type="InterPro" id="IPR053926">
    <property type="entry name" value="RecX_HTH_1st"/>
</dbReference>
<sequence>MPKITEIKKLKRLYKVTFSDSIEVEGDFSDKIYLSEDSIVHFFLSVDRSFTEDEVEEWLSFDQFARGKALALYHLGFKARTAHEVRKYLIEHEILADYADRVLDHLQEIKVLDDENFAENFIQGKINMASSGPYQIKQKLMQKGIASSTIDKALENSFSEEEQIDVAYKLAEKYARSKGSKYPLKQLENKIVEHLMGKGFNYSVAKIALESLELEADEEEEADLLYRELDKVARRISRNYEGYELKQRITQALARKGFSFDDISRALRDYDFDA</sequence>
<evidence type="ECO:0000313" key="11">
    <source>
        <dbReference type="EMBL" id="GBG96161.1"/>
    </source>
</evidence>
<comment type="similarity">
    <text evidence="3 6">Belongs to the RecX family.</text>
</comment>
<name>A0A2R5HJ35_9LACT</name>
<gene>
    <name evidence="6 11" type="primary">recX</name>
    <name evidence="11" type="ORF">NtB2_00266</name>
</gene>
<dbReference type="InterPro" id="IPR036388">
    <property type="entry name" value="WH-like_DNA-bd_sf"/>
</dbReference>
<dbReference type="GO" id="GO:0006282">
    <property type="term" value="P:regulation of DNA repair"/>
    <property type="evidence" value="ECO:0007669"/>
    <property type="project" value="UniProtKB-UniRule"/>
</dbReference>
<feature type="domain" description="RecX third three-helical" evidence="9">
    <location>
        <begin position="219"/>
        <end position="267"/>
    </location>
</feature>
<feature type="domain" description="RecX second three-helical" evidence="8">
    <location>
        <begin position="113"/>
        <end position="154"/>
    </location>
</feature>
<evidence type="ECO:0000259" key="8">
    <source>
        <dbReference type="Pfam" id="PF02631"/>
    </source>
</evidence>
<dbReference type="RefSeq" id="WP_109245137.1">
    <property type="nucleotide sequence ID" value="NZ_BFFO01000001.1"/>
</dbReference>
<dbReference type="Proteomes" id="UP000245021">
    <property type="component" value="Unassembled WGS sequence"/>
</dbReference>
<dbReference type="InterPro" id="IPR053925">
    <property type="entry name" value="RecX_HTH_3rd"/>
</dbReference>
<dbReference type="Pfam" id="PF21981">
    <property type="entry name" value="RecX_HTH3"/>
    <property type="match status" value="2"/>
</dbReference>
<evidence type="ECO:0000256" key="1">
    <source>
        <dbReference type="ARBA" id="ARBA00003529"/>
    </source>
</evidence>
<accession>A0A2R5HJ35</accession>
<dbReference type="PANTHER" id="PTHR33602:SF1">
    <property type="entry name" value="REGULATORY PROTEIN RECX FAMILY PROTEIN"/>
    <property type="match status" value="1"/>
</dbReference>
<feature type="domain" description="RecX first three-helical" evidence="10">
    <location>
        <begin position="68"/>
        <end position="106"/>
    </location>
</feature>
<dbReference type="Gene3D" id="1.10.10.10">
    <property type="entry name" value="Winged helix-like DNA-binding domain superfamily/Winged helix DNA-binding domain"/>
    <property type="match status" value="4"/>
</dbReference>
<dbReference type="Pfam" id="PF21982">
    <property type="entry name" value="RecX_HTH1"/>
    <property type="match status" value="1"/>
</dbReference>
<comment type="caution">
    <text evidence="11">The sequence shown here is derived from an EMBL/GenBank/DDBJ whole genome shotgun (WGS) entry which is preliminary data.</text>
</comment>
<dbReference type="GO" id="GO:0005737">
    <property type="term" value="C:cytoplasm"/>
    <property type="evidence" value="ECO:0007669"/>
    <property type="project" value="UniProtKB-SubCell"/>
</dbReference>
<comment type="subcellular location">
    <subcellularLocation>
        <location evidence="2 6">Cytoplasm</location>
    </subcellularLocation>
</comment>
<evidence type="ECO:0000259" key="9">
    <source>
        <dbReference type="Pfam" id="PF21981"/>
    </source>
</evidence>
<feature type="domain" description="RecX third three-helical" evidence="9">
    <location>
        <begin position="161"/>
        <end position="209"/>
    </location>
</feature>
<evidence type="ECO:0000256" key="4">
    <source>
        <dbReference type="ARBA" id="ARBA00018111"/>
    </source>
</evidence>
<organism evidence="11 12">
    <name type="scientific">Lactococcus termiticola</name>
    <dbReference type="NCBI Taxonomy" id="2169526"/>
    <lineage>
        <taxon>Bacteria</taxon>
        <taxon>Bacillati</taxon>
        <taxon>Bacillota</taxon>
        <taxon>Bacilli</taxon>
        <taxon>Lactobacillales</taxon>
        <taxon>Streptococcaceae</taxon>
        <taxon>Lactococcus</taxon>
    </lineage>
</organism>
<evidence type="ECO:0000256" key="6">
    <source>
        <dbReference type="HAMAP-Rule" id="MF_01114"/>
    </source>
</evidence>
<dbReference type="Pfam" id="PF02631">
    <property type="entry name" value="RecX_HTH2"/>
    <property type="match status" value="1"/>
</dbReference>
<dbReference type="NCBIfam" id="NF010733">
    <property type="entry name" value="PRK14135.1"/>
    <property type="match status" value="1"/>
</dbReference>
<dbReference type="InterPro" id="IPR003783">
    <property type="entry name" value="Regulatory_RecX"/>
</dbReference>
<evidence type="ECO:0000256" key="5">
    <source>
        <dbReference type="ARBA" id="ARBA00022490"/>
    </source>
</evidence>
<feature type="coiled-coil region" evidence="7">
    <location>
        <begin position="202"/>
        <end position="235"/>
    </location>
</feature>
<proteinExistence type="inferred from homology"/>
<keyword evidence="12" id="KW-1185">Reference proteome</keyword>
<dbReference type="PANTHER" id="PTHR33602">
    <property type="entry name" value="REGULATORY PROTEIN RECX FAMILY PROTEIN"/>
    <property type="match status" value="1"/>
</dbReference>
<dbReference type="OrthoDB" id="5421057at2"/>
<evidence type="ECO:0000256" key="7">
    <source>
        <dbReference type="SAM" id="Coils"/>
    </source>
</evidence>
<evidence type="ECO:0000256" key="3">
    <source>
        <dbReference type="ARBA" id="ARBA00009695"/>
    </source>
</evidence>
<dbReference type="AlphaFoldDB" id="A0A2R5HJ35"/>